<evidence type="ECO:0000313" key="3">
    <source>
        <dbReference type="Proteomes" id="UP000038009"/>
    </source>
</evidence>
<gene>
    <name evidence="2" type="ORF">ABL78_0237</name>
</gene>
<feature type="compositionally biased region" description="Polar residues" evidence="1">
    <location>
        <begin position="299"/>
        <end position="312"/>
    </location>
</feature>
<feature type="compositionally biased region" description="Low complexity" evidence="1">
    <location>
        <begin position="1088"/>
        <end position="1106"/>
    </location>
</feature>
<feature type="region of interest" description="Disordered" evidence="1">
    <location>
        <begin position="514"/>
        <end position="546"/>
    </location>
</feature>
<evidence type="ECO:0000313" key="2">
    <source>
        <dbReference type="EMBL" id="KPI90641.1"/>
    </source>
</evidence>
<feature type="region of interest" description="Disordered" evidence="1">
    <location>
        <begin position="1"/>
        <end position="34"/>
    </location>
</feature>
<feature type="compositionally biased region" description="Polar residues" evidence="1">
    <location>
        <begin position="211"/>
        <end position="225"/>
    </location>
</feature>
<feature type="region of interest" description="Disordered" evidence="1">
    <location>
        <begin position="297"/>
        <end position="323"/>
    </location>
</feature>
<dbReference type="EMBL" id="LJSK01000003">
    <property type="protein sequence ID" value="KPI90641.1"/>
    <property type="molecule type" value="Genomic_DNA"/>
</dbReference>
<feature type="compositionally biased region" description="Gly residues" evidence="1">
    <location>
        <begin position="945"/>
        <end position="954"/>
    </location>
</feature>
<sequence>MRPAEAPSGGEASASKLHIASAPTTSLDPASAPPVRPFSISLSSFVEDSTATATKEPAMPAHFMPLSLMQTSSKEHAGERSMTHSLTSKIKGVSQAPPRAVTASSTSRAPMEMNYANMRAGIPTETLLSPLSRLLRGAALHEDVDAPLLNIPEDYLRRVTPDVVRALGRSAKQGSTPSSALSACGESTWAENYRSRPYAGGNHSRGERGTSMANASDTASPSSKVENLARRHRSFKRVTTTEASTSPATRPRTSLVETPSMLEARRAVAATLMVDPDAPRPSRAQLLTLISHAAVPASSPATKNATANSPTKTLEEEEEQESTQKAAARTPVFFHQSGLVDHALPPFWGESSLSLAGHSMATPSSSALAAQASGATPPLISCATAVPMLMSTGPLRPGSLMGSFTRATLDSLAPAGASTATASACNAAAPPAAGVTTVDSVSTSSSLQKSPICSRPQRADSSSSAGSRPSAGTSILIMPYSPLCLDLGLPLGRGLTPFADSSPLMLDVTSNSLMHSQDPLGRCSPTSNRRYPLRESPHHSQSQKLQRHSSLPYLEHARLVSSATSGLTSGDHIDAPLHFEDFLDDKTGSSIREGAVREFGTGTVTDIEVGENNSSGVEDSVPKQMRSQCNCKPLTVSSSPCASRLVRSRGDGVGCTTAAHASCVQPVHPPPLSTAQGSLRAAEDGATADTGSIDNAQGSGLHGVEKSRSSLEREAASSGIGVTKAAATRSNAMSRARSFRSSHSSTVLHPTTMDSASTSSSSQALQMLVVAGLETPSGLLPSGRRSTGTPSAFVHSAEPAAEIVRLTGTMAATKATAATAAKEKAGTVTPLPHTSSGTTAAVTASVKPSFHTPVTAALCEEHSPQRTPGELRLLSRHHTRVNPHTVNSEGRRNGDDGEHRDVLDSSWSAPEMPEVLLAVTPHSVTELASSFTTAATVSGTVPSHAGGGVRAGRGGQDRESLLSGFASLRQRQLQEQQLQHGGAPVPTSTSMSSSSGPSLVQLKVQEPTEGSGDNARPSEPQRYVAHCSPHTRPQAKHKVGLPSVLVLARRSAAGSTLSLPSENNAKIHEVAPGETQHSRLTKITLNAAASPPSTSSAAQPHTAAQPDPESAAEQLPLKTTGSLTVEMTTQTTTASFEPKTPRGLSSSTYNFKANAAAFMQSSLSTAPRSNEWLLAMDMQRSSSVLCDTSFASPCATMKSRSQSPPLGDSLPDCGGADALAHLSPALPHSAPPAHLERSHMVISPTEATTTAPSEFGRPIVTVSRPFLAEDNDMQYNAEAAAAGASKSIIERAF</sequence>
<feature type="region of interest" description="Disordered" evidence="1">
    <location>
        <begin position="666"/>
        <end position="759"/>
    </location>
</feature>
<keyword evidence="3" id="KW-1185">Reference proteome</keyword>
<accession>A0A0N1PEC6</accession>
<dbReference type="Proteomes" id="UP000038009">
    <property type="component" value="Unassembled WGS sequence"/>
</dbReference>
<feature type="compositionally biased region" description="Polar residues" evidence="1">
    <location>
        <begin position="689"/>
        <end position="698"/>
    </location>
</feature>
<feature type="region of interest" description="Disordered" evidence="1">
    <location>
        <begin position="872"/>
        <end position="904"/>
    </location>
</feature>
<reference evidence="2 3" key="1">
    <citation type="journal article" date="2015" name="PLoS Pathog.">
        <title>Leptomonas seymouri: Adaptations to the Dixenous Life Cycle Analyzed by Genome Sequencing, Transcriptome Profiling and Co-infection with Leishmania donovani.</title>
        <authorList>
            <person name="Kraeva N."/>
            <person name="Butenko A."/>
            <person name="Hlavacova J."/>
            <person name="Kostygov A."/>
            <person name="Myskova J."/>
            <person name="Grybchuk D."/>
            <person name="Lestinova T."/>
            <person name="Votypka J."/>
            <person name="Volf P."/>
            <person name="Opperdoes F."/>
            <person name="Flegontov P."/>
            <person name="Lukes J."/>
            <person name="Yurchenko V."/>
        </authorList>
    </citation>
    <scope>NUCLEOTIDE SEQUENCE [LARGE SCALE GENOMIC DNA]</scope>
    <source>
        <strain evidence="2 3">ATCC 30220</strain>
    </source>
</reference>
<feature type="compositionally biased region" description="Low complexity" evidence="1">
    <location>
        <begin position="461"/>
        <end position="470"/>
    </location>
</feature>
<feature type="region of interest" description="Disordered" evidence="1">
    <location>
        <begin position="1088"/>
        <end position="1114"/>
    </location>
</feature>
<feature type="region of interest" description="Disordered" evidence="1">
    <location>
        <begin position="193"/>
        <end position="253"/>
    </location>
</feature>
<feature type="compositionally biased region" description="Polar residues" evidence="1">
    <location>
        <begin position="237"/>
        <end position="253"/>
    </location>
</feature>
<feature type="region of interest" description="Disordered" evidence="1">
    <location>
        <begin position="445"/>
        <end position="470"/>
    </location>
</feature>
<dbReference type="VEuPathDB" id="TriTrypDB:Lsey_0003_0340"/>
<feature type="region of interest" description="Disordered" evidence="1">
    <location>
        <begin position="974"/>
        <end position="1036"/>
    </location>
</feature>
<feature type="region of interest" description="Disordered" evidence="1">
    <location>
        <begin position="938"/>
        <end position="957"/>
    </location>
</feature>
<feature type="compositionally biased region" description="Low complexity" evidence="1">
    <location>
        <begin position="1"/>
        <end position="15"/>
    </location>
</feature>
<proteinExistence type="predicted"/>
<feature type="compositionally biased region" description="Basic and acidic residues" evidence="1">
    <location>
        <begin position="889"/>
        <end position="903"/>
    </location>
</feature>
<protein>
    <submittedName>
        <fullName evidence="2">Uncharacterized protein</fullName>
    </submittedName>
</protein>
<name>A0A0N1PEC6_LEPSE</name>
<organism evidence="2 3">
    <name type="scientific">Leptomonas seymouri</name>
    <dbReference type="NCBI Taxonomy" id="5684"/>
    <lineage>
        <taxon>Eukaryota</taxon>
        <taxon>Discoba</taxon>
        <taxon>Euglenozoa</taxon>
        <taxon>Kinetoplastea</taxon>
        <taxon>Metakinetoplastina</taxon>
        <taxon>Trypanosomatida</taxon>
        <taxon>Trypanosomatidae</taxon>
        <taxon>Leishmaniinae</taxon>
        <taxon>Leptomonas</taxon>
    </lineage>
</organism>
<comment type="caution">
    <text evidence="2">The sequence shown here is derived from an EMBL/GenBank/DDBJ whole genome shotgun (WGS) entry which is preliminary data.</text>
</comment>
<evidence type="ECO:0000256" key="1">
    <source>
        <dbReference type="SAM" id="MobiDB-lite"/>
    </source>
</evidence>
<feature type="compositionally biased region" description="Low complexity" evidence="1">
    <location>
        <begin position="986"/>
        <end position="998"/>
    </location>
</feature>
<feature type="compositionally biased region" description="Basic and acidic residues" evidence="1">
    <location>
        <begin position="703"/>
        <end position="715"/>
    </location>
</feature>
<feature type="region of interest" description="Disordered" evidence="1">
    <location>
        <begin position="88"/>
        <end position="107"/>
    </location>
</feature>
<feature type="compositionally biased region" description="Low complexity" evidence="1">
    <location>
        <begin position="729"/>
        <end position="745"/>
    </location>
</feature>